<reference evidence="1" key="1">
    <citation type="submission" date="2021-01" db="EMBL/GenBank/DDBJ databases">
        <title>Chromosome-level genome assembly of a human fungal pathogen reveals clustering of transcriptionally co-regulated genes.</title>
        <authorList>
            <person name="Voorhies M."/>
            <person name="Cohen S."/>
            <person name="Shea T.P."/>
            <person name="Petrus S."/>
            <person name="Munoz J.F."/>
            <person name="Poplawski S."/>
            <person name="Goldman W.E."/>
            <person name="Michael T."/>
            <person name="Cuomo C.A."/>
            <person name="Sil A."/>
            <person name="Beyhan S."/>
        </authorList>
    </citation>
    <scope>NUCLEOTIDE SEQUENCE</scope>
    <source>
        <strain evidence="1">H88</strain>
    </source>
</reference>
<evidence type="ECO:0000313" key="2">
    <source>
        <dbReference type="Proteomes" id="UP000663419"/>
    </source>
</evidence>
<protein>
    <submittedName>
        <fullName evidence="1">Uncharacterized protein</fullName>
    </submittedName>
</protein>
<accession>A0A8A1LHV5</accession>
<evidence type="ECO:0000313" key="1">
    <source>
        <dbReference type="EMBL" id="QSS53090.1"/>
    </source>
</evidence>
<name>A0A8A1LHV5_AJEC8</name>
<dbReference type="VEuPathDB" id="FungiDB:I7I53_00244"/>
<sequence>MQISKNIFPNRIPALHIPKVIKGSPCLHLRISSQSGRFCNAEMAPNFTFKFPRTRDSQQHVQPINENGIADILLAVQPSKKDISGVMK</sequence>
<dbReference type="AlphaFoldDB" id="A0A8A1LHV5"/>
<dbReference type="Proteomes" id="UP000663419">
    <property type="component" value="Chromosome 3"/>
</dbReference>
<organism evidence="1 2">
    <name type="scientific">Ajellomyces capsulatus (strain H88)</name>
    <name type="common">Darling's disease fungus</name>
    <name type="synonym">Histoplasma capsulatum</name>
    <dbReference type="NCBI Taxonomy" id="544711"/>
    <lineage>
        <taxon>Eukaryota</taxon>
        <taxon>Fungi</taxon>
        <taxon>Dikarya</taxon>
        <taxon>Ascomycota</taxon>
        <taxon>Pezizomycotina</taxon>
        <taxon>Eurotiomycetes</taxon>
        <taxon>Eurotiomycetidae</taxon>
        <taxon>Onygenales</taxon>
        <taxon>Ajellomycetaceae</taxon>
        <taxon>Histoplasma</taxon>
    </lineage>
</organism>
<proteinExistence type="predicted"/>
<dbReference type="EMBL" id="CP069104">
    <property type="protein sequence ID" value="QSS53090.1"/>
    <property type="molecule type" value="Genomic_DNA"/>
</dbReference>
<gene>
    <name evidence="1" type="ORF">I7I53_00244</name>
</gene>